<gene>
    <name evidence="1" type="ORF">PF008_g10763</name>
</gene>
<evidence type="ECO:0000313" key="2">
    <source>
        <dbReference type="Proteomes" id="UP000486351"/>
    </source>
</evidence>
<dbReference type="Proteomes" id="UP000486351">
    <property type="component" value="Unassembled WGS sequence"/>
</dbReference>
<dbReference type="AlphaFoldDB" id="A0A6G0RSU9"/>
<name>A0A6G0RSU9_9STRA</name>
<organism evidence="1 2">
    <name type="scientific">Phytophthora fragariae</name>
    <dbReference type="NCBI Taxonomy" id="53985"/>
    <lineage>
        <taxon>Eukaryota</taxon>
        <taxon>Sar</taxon>
        <taxon>Stramenopiles</taxon>
        <taxon>Oomycota</taxon>
        <taxon>Peronosporomycetes</taxon>
        <taxon>Peronosporales</taxon>
        <taxon>Peronosporaceae</taxon>
        <taxon>Phytophthora</taxon>
    </lineage>
</organism>
<sequence>MDWTPVSSAFEINTAAYSVLGSEEAQPEQELRAMCDSPVETFFNFMPKSLWALVNKETNRYGLQQVTRRTASIQSNQAGSRCETLPQIRRRLKAKPAYQTHEILHVAGQLVARMLCPQNSVSARTGRWWRTARSLRGTLGGSWPGTAAWAYCATRTMRDRAIGIGCGSCGHS</sequence>
<proteinExistence type="predicted"/>
<comment type="caution">
    <text evidence="1">The sequence shown here is derived from an EMBL/GenBank/DDBJ whole genome shotgun (WGS) entry which is preliminary data.</text>
</comment>
<reference evidence="1 2" key="1">
    <citation type="submission" date="2018-09" db="EMBL/GenBank/DDBJ databases">
        <title>Genomic investigation of the strawberry pathogen Phytophthora fragariae indicates pathogenicity is determined by transcriptional variation in three key races.</title>
        <authorList>
            <person name="Adams T.M."/>
            <person name="Armitage A.D."/>
            <person name="Sobczyk M.K."/>
            <person name="Bates H.J."/>
            <person name="Dunwell J.M."/>
            <person name="Nellist C.F."/>
            <person name="Harrison R.J."/>
        </authorList>
    </citation>
    <scope>NUCLEOTIDE SEQUENCE [LARGE SCALE GENOMIC DNA]</scope>
    <source>
        <strain evidence="1 2">NOV-77</strain>
    </source>
</reference>
<protein>
    <submittedName>
        <fullName evidence="1">Uncharacterized protein</fullName>
    </submittedName>
</protein>
<evidence type="ECO:0000313" key="1">
    <source>
        <dbReference type="EMBL" id="KAE9341157.1"/>
    </source>
</evidence>
<accession>A0A6G0RSU9</accession>
<dbReference type="EMBL" id="QXFY01000552">
    <property type="protein sequence ID" value="KAE9341157.1"/>
    <property type="molecule type" value="Genomic_DNA"/>
</dbReference>